<dbReference type="InterPro" id="IPR048089">
    <property type="entry name" value="McdA"/>
</dbReference>
<dbReference type="PANTHER" id="PTHR13696:SF96">
    <property type="entry name" value="COBQ_COBB_MIND_PARA NUCLEOTIDE BINDING DOMAIN-CONTAINING PROTEIN"/>
    <property type="match status" value="1"/>
</dbReference>
<dbReference type="Pfam" id="PF01656">
    <property type="entry name" value="CbiA"/>
    <property type="match status" value="1"/>
</dbReference>
<name>A0A975U2W4_9PROT</name>
<dbReference type="RefSeq" id="WP_218285676.1">
    <property type="nucleotide sequence ID" value="NZ_CP076448.1"/>
</dbReference>
<dbReference type="NCBIfam" id="NF041546">
    <property type="entry name" value="ParA_partition"/>
    <property type="match status" value="1"/>
</dbReference>
<dbReference type="PANTHER" id="PTHR13696">
    <property type="entry name" value="P-LOOP CONTAINING NUCLEOSIDE TRIPHOSPHATE HYDROLASE"/>
    <property type="match status" value="1"/>
</dbReference>
<gene>
    <name evidence="2" type="ORF">KO353_15535</name>
</gene>
<dbReference type="InterPro" id="IPR050678">
    <property type="entry name" value="DNA_Partitioning_ATPase"/>
</dbReference>
<keyword evidence="3" id="KW-1185">Reference proteome</keyword>
<dbReference type="CDD" id="cd02042">
    <property type="entry name" value="ParAB_family"/>
    <property type="match status" value="1"/>
</dbReference>
<organism evidence="2 3">
    <name type="scientific">Elioraea tepida</name>
    <dbReference type="NCBI Taxonomy" id="2843330"/>
    <lineage>
        <taxon>Bacteria</taxon>
        <taxon>Pseudomonadati</taxon>
        <taxon>Pseudomonadota</taxon>
        <taxon>Alphaproteobacteria</taxon>
        <taxon>Acetobacterales</taxon>
        <taxon>Elioraeaceae</taxon>
        <taxon>Elioraea</taxon>
    </lineage>
</organism>
<dbReference type="EMBL" id="CP076448">
    <property type="protein sequence ID" value="QXM24619.1"/>
    <property type="molecule type" value="Genomic_DNA"/>
</dbReference>
<evidence type="ECO:0000313" key="3">
    <source>
        <dbReference type="Proteomes" id="UP000694001"/>
    </source>
</evidence>
<proteinExistence type="predicted"/>
<feature type="domain" description="CobQ/CobB/MinD/ParA nucleotide binding" evidence="1">
    <location>
        <begin position="6"/>
        <end position="164"/>
    </location>
</feature>
<sequence>MAAIVLTVAQQKGGAGKTTLAAQLAAALAADRRVALLDIDPQRSLARWHARRNTEARAAAAGVTFADTSGWKLAAEIERLRRDHEVVLIDSPPHAETEARLALRAADLVLVPMQPSPLDLWATGPTLDLARAERREAKVVLNRAPARGRLLEATKAELARAGVEALPASLGNRSAYAMAMAAGLGVTESAPRSLAAEEVRGLVSALAPWLGRE</sequence>
<evidence type="ECO:0000259" key="1">
    <source>
        <dbReference type="Pfam" id="PF01656"/>
    </source>
</evidence>
<accession>A0A975U2W4</accession>
<reference evidence="2" key="1">
    <citation type="submission" date="2021-06" db="EMBL/GenBank/DDBJ databases">
        <title>Elioraea tepida, sp. nov., a moderately thermophilic aerobic anoxygenic phototrophic bacterium isolated from an alkaline siliceous hot spring mat community in Yellowstone National Park, WY, USA.</title>
        <authorList>
            <person name="Saini M.K."/>
            <person name="Yoshida S."/>
            <person name="Sebastian A."/>
            <person name="Hirose S."/>
            <person name="Hara E."/>
            <person name="Tamaki H."/>
            <person name="Soulier N.T."/>
            <person name="Albert I."/>
            <person name="Hanada S."/>
            <person name="Bryant D.A."/>
            <person name="Tank M."/>
        </authorList>
    </citation>
    <scope>NUCLEOTIDE SEQUENCE</scope>
    <source>
        <strain evidence="2">MS-P2</strain>
    </source>
</reference>
<protein>
    <submittedName>
        <fullName evidence="2">ParA family protein</fullName>
    </submittedName>
</protein>
<dbReference type="KEGG" id="elio:KO353_15535"/>
<dbReference type="AlphaFoldDB" id="A0A975U2W4"/>
<dbReference type="PIRSF" id="PIRSF009320">
    <property type="entry name" value="Nuc_binding_HP_1000"/>
    <property type="match status" value="1"/>
</dbReference>
<dbReference type="Proteomes" id="UP000694001">
    <property type="component" value="Chromosome"/>
</dbReference>
<dbReference type="InterPro" id="IPR002586">
    <property type="entry name" value="CobQ/CobB/MinD/ParA_Nub-bd_dom"/>
</dbReference>
<evidence type="ECO:0000313" key="2">
    <source>
        <dbReference type="EMBL" id="QXM24619.1"/>
    </source>
</evidence>